<evidence type="ECO:0000256" key="1">
    <source>
        <dbReference type="SAM" id="MobiDB-lite"/>
    </source>
</evidence>
<protein>
    <submittedName>
        <fullName evidence="2">Uncharacterized protein</fullName>
    </submittedName>
</protein>
<proteinExistence type="predicted"/>
<feature type="region of interest" description="Disordered" evidence="1">
    <location>
        <begin position="640"/>
        <end position="662"/>
    </location>
</feature>
<dbReference type="OrthoDB" id="10687787at2759"/>
<comment type="caution">
    <text evidence="2">The sequence shown here is derived from an EMBL/GenBank/DDBJ whole genome shotgun (WGS) entry which is preliminary data.</text>
</comment>
<evidence type="ECO:0000313" key="3">
    <source>
        <dbReference type="Proteomes" id="UP000232323"/>
    </source>
</evidence>
<organism evidence="2 3">
    <name type="scientific">Chlamydomonas eustigma</name>
    <dbReference type="NCBI Taxonomy" id="1157962"/>
    <lineage>
        <taxon>Eukaryota</taxon>
        <taxon>Viridiplantae</taxon>
        <taxon>Chlorophyta</taxon>
        <taxon>core chlorophytes</taxon>
        <taxon>Chlorophyceae</taxon>
        <taxon>CS clade</taxon>
        <taxon>Chlamydomonadales</taxon>
        <taxon>Chlamydomonadaceae</taxon>
        <taxon>Chlamydomonas</taxon>
    </lineage>
</organism>
<feature type="compositionally biased region" description="Low complexity" evidence="1">
    <location>
        <begin position="647"/>
        <end position="662"/>
    </location>
</feature>
<sequence>MDSILPQITSQLIVVGVVDFLSKNHGWKIAPSRHASVSIDCPFYHSLKQAPVWGHACSGHLELIHERPTRGQWEQHILSKHLPLILALKDVAYKISDHHLIVNEATTEDSASPQCNLNAPRNLILDWSCPFGCTNNKTVDKDYLDTMAPGNQHGHMTNDTTAWQADSATSISLADRRMAAIKAESAVLYNSTHSQLNHAYFSSPLDSRPGAHLAAHPSQHYFNEVQGPSTHLPHSAQQDPLTHHLISSHLPEIQFILSYAHELSHFACTPALMGSQGLLSLSLQNTEKKAGLPPTSGMPLRISSLRENGLCPFTAFDSVRRQLHKNSDPLATSQTENDEWSNSKAEAKVVEWDVEVADLDLSTCDGAQHCFVRGNEEAAVEHLLSYHMEDFLLAAGFTSKSCREAFQRTASPISAAMPGVRALVPSGTDVEKHQYPSHTYLAHCHQQGCQVSCTSLPWALLHQSVMHPIKLLKTPFRRMRRKEQEFGWAPLACPMTSSCTCHVKTSARLSRHVGMSHGPALSHLAEAIAKLAPVTGTKSTSSDISLQATNTGTLILGGNPASEPLHPKPEAGVCEISATPKFEEGMAHVHFSCACCSLLASGIQLGLPIILDWGYEQWRVGPEGPTAAQGLDFHDVKEEVNHQGRRASSSSLAASHTSNSASMLSPSWNDLAMMQYSSWKELEAHIQCRHEDLLLALAAYVSCLGSGWEGAPCPLAAVSSQIQAEKRVTSRQHVSSGDGSTGRGSTGPAIRESVPGYSVSEMSKGCIIREGRLDLGGSCSGIIREGRLDLGGSCSGIIREGRLDLGGSCSGTGHFIFDNIEMLLEHCADVHLEHLLKVLGLAIITVTTTNINQQLRCPFSCEAAQGRIFRDPFSVLLHVMRVHGNSLRRTATQSIERTATHSHAHNRSSFKVAGNLFSKDSIARA</sequence>
<name>A0A250XN04_9CHLO</name>
<keyword evidence="3" id="KW-1185">Reference proteome</keyword>
<gene>
    <name evidence="2" type="ORF">CEUSTIGMA_g11881.t1</name>
</gene>
<dbReference type="EMBL" id="BEGY01000126">
    <property type="protein sequence ID" value="GAX84461.1"/>
    <property type="molecule type" value="Genomic_DNA"/>
</dbReference>
<dbReference type="AlphaFoldDB" id="A0A250XN04"/>
<evidence type="ECO:0000313" key="2">
    <source>
        <dbReference type="EMBL" id="GAX84461.1"/>
    </source>
</evidence>
<feature type="region of interest" description="Disordered" evidence="1">
    <location>
        <begin position="727"/>
        <end position="753"/>
    </location>
</feature>
<reference evidence="2 3" key="1">
    <citation type="submission" date="2017-08" db="EMBL/GenBank/DDBJ databases">
        <title>Acidophilic green algal genome provides insights into adaptation to an acidic environment.</title>
        <authorList>
            <person name="Hirooka S."/>
            <person name="Hirose Y."/>
            <person name="Kanesaki Y."/>
            <person name="Higuchi S."/>
            <person name="Fujiwara T."/>
            <person name="Onuma R."/>
            <person name="Era A."/>
            <person name="Ohbayashi R."/>
            <person name="Uzuka A."/>
            <person name="Nozaki H."/>
            <person name="Yoshikawa H."/>
            <person name="Miyagishima S.Y."/>
        </authorList>
    </citation>
    <scope>NUCLEOTIDE SEQUENCE [LARGE SCALE GENOMIC DNA]</scope>
    <source>
        <strain evidence="2 3">NIES-2499</strain>
    </source>
</reference>
<dbReference type="Proteomes" id="UP000232323">
    <property type="component" value="Unassembled WGS sequence"/>
</dbReference>
<accession>A0A250XN04</accession>